<feature type="region of interest" description="Disordered" evidence="2">
    <location>
        <begin position="1"/>
        <end position="126"/>
    </location>
</feature>
<feature type="compositionally biased region" description="Basic and acidic residues" evidence="2">
    <location>
        <begin position="117"/>
        <end position="126"/>
    </location>
</feature>
<accession>A0ABU0ZZI1</accession>
<evidence type="ECO:0000256" key="1">
    <source>
        <dbReference type="SAM" id="Coils"/>
    </source>
</evidence>
<feature type="compositionally biased region" description="Basic and acidic residues" evidence="2">
    <location>
        <begin position="1"/>
        <end position="15"/>
    </location>
</feature>
<dbReference type="Pfam" id="PF03993">
    <property type="entry name" value="DUF349"/>
    <property type="match status" value="5"/>
</dbReference>
<dbReference type="EMBL" id="JAVHUL010000007">
    <property type="protein sequence ID" value="MDQ7916735.1"/>
    <property type="molecule type" value="Genomic_DNA"/>
</dbReference>
<name>A0ABU0ZZI1_9FLAO</name>
<proteinExistence type="predicted"/>
<feature type="coiled-coil region" evidence="1">
    <location>
        <begin position="476"/>
        <end position="503"/>
    </location>
</feature>
<keyword evidence="4" id="KW-1185">Reference proteome</keyword>
<feature type="compositionally biased region" description="Basic and acidic residues" evidence="2">
    <location>
        <begin position="23"/>
        <end position="33"/>
    </location>
</feature>
<organism evidence="3 4">
    <name type="scientific">Mesonia profundi</name>
    <dbReference type="NCBI Taxonomy" id="3070998"/>
    <lineage>
        <taxon>Bacteria</taxon>
        <taxon>Pseudomonadati</taxon>
        <taxon>Bacteroidota</taxon>
        <taxon>Flavobacteriia</taxon>
        <taxon>Flavobacteriales</taxon>
        <taxon>Flavobacteriaceae</taxon>
        <taxon>Mesonia</taxon>
    </lineage>
</organism>
<evidence type="ECO:0000313" key="3">
    <source>
        <dbReference type="EMBL" id="MDQ7916735.1"/>
    </source>
</evidence>
<evidence type="ECO:0000256" key="2">
    <source>
        <dbReference type="SAM" id="MobiDB-lite"/>
    </source>
</evidence>
<sequence length="717" mass="85048">MSDKETHDQENEEQQKNPTPSAEAKENSDKDANIEDAMVEEADFERNVETPVSAEDDEAETETEMLKKSGSDKKSETTDSKTKEEGNDADLENAIVDESGSEKQAETPISDPEEKEEEAKDGDMHKEMDEAIAEESEDEDSGKKHDIEMKDYHAMSMKDLVSELQSLVKNQKIQAIKDHIEEIKTEFNAKFEEEMEQKKEDFLEDGGNIIDFQYSTPVKKEFNSAYFDYKEKRNLHYQQLKQNLNENLNRRLAIIEELKGMIGAGADMNANFKEFKELQERWKKAGAIPRDQYNTVWNNYHHHVEHFYDFLHLDREFRDMDFKHNLEQKLKMITRAEELAQETNINRAFRELQMLHKMWKEDVGPVEKQYREDIWGKFSEATKKIHENRQAHFAELDKEKEKNLEVKNDLISQIQEFASLDITSHNQAQQRIKKIEALREQFFKAGKVPRNVNEETWSKFKETVREFNRKKNAYYKDLKKEQYQNLEKKLELVEIAEDNKDNNDMEATTPIMKKVQSEWRKVGHVPRKDSDKIWKRFKKACNHYFDRLHSKQDEENKEGIEAFEKKKQMLEKIKELELPKDHKEALALIKTKISEWKELGRVPYKMKYIEGKFNKILDHLFNDLDLSKKDSEMLKYENRLQALDDADDTEKIRKEQFFIRKRIDETKAEIRQLENNMQFFSNADESNPLFKEVLKNIEGHKLDLETWKAKLKKLRAL</sequence>
<protein>
    <submittedName>
        <fullName evidence="3">DUF349 domain-containing protein</fullName>
    </submittedName>
</protein>
<reference evidence="3 4" key="1">
    <citation type="submission" date="2023-08" db="EMBL/GenBank/DDBJ databases">
        <title>Mesonia sp. MT50, isolated from deep-sea sediment of the Mariana Trench.</title>
        <authorList>
            <person name="Fu H."/>
        </authorList>
    </citation>
    <scope>NUCLEOTIDE SEQUENCE [LARGE SCALE GENOMIC DNA]</scope>
    <source>
        <strain evidence="3 4">MT50</strain>
    </source>
</reference>
<dbReference type="InterPro" id="IPR007139">
    <property type="entry name" value="DUF349"/>
</dbReference>
<comment type="caution">
    <text evidence="3">The sequence shown here is derived from an EMBL/GenBank/DDBJ whole genome shotgun (WGS) entry which is preliminary data.</text>
</comment>
<gene>
    <name evidence="3" type="ORF">RBU60_04040</name>
</gene>
<feature type="compositionally biased region" description="Basic and acidic residues" evidence="2">
    <location>
        <begin position="64"/>
        <end position="86"/>
    </location>
</feature>
<keyword evidence="1" id="KW-0175">Coiled coil</keyword>
<dbReference type="Proteomes" id="UP001230915">
    <property type="component" value="Unassembled WGS sequence"/>
</dbReference>
<evidence type="ECO:0000313" key="4">
    <source>
        <dbReference type="Proteomes" id="UP001230915"/>
    </source>
</evidence>
<feature type="compositionally biased region" description="Acidic residues" evidence="2">
    <location>
        <begin position="54"/>
        <end position="63"/>
    </location>
</feature>
<feature type="coiled-coil region" evidence="1">
    <location>
        <begin position="626"/>
        <end position="717"/>
    </location>
</feature>
<dbReference type="RefSeq" id="WP_308863385.1">
    <property type="nucleotide sequence ID" value="NZ_JAVHUL010000007.1"/>
</dbReference>